<proteinExistence type="inferred from homology"/>
<dbReference type="AlphaFoldDB" id="A0A2Z6LQF2"/>
<evidence type="ECO:0000313" key="12">
    <source>
        <dbReference type="Proteomes" id="UP000242715"/>
    </source>
</evidence>
<protein>
    <recommendedName>
        <fullName evidence="10">Wax synthase domain-containing protein</fullName>
    </recommendedName>
</protein>
<comment type="subcellular location">
    <subcellularLocation>
        <location evidence="1">Membrane</location>
        <topology evidence="1">Multi-pass membrane protein</topology>
    </subcellularLocation>
</comment>
<evidence type="ECO:0000256" key="7">
    <source>
        <dbReference type="ARBA" id="ARBA00023136"/>
    </source>
</evidence>
<evidence type="ECO:0000256" key="9">
    <source>
        <dbReference type="SAM" id="Phobius"/>
    </source>
</evidence>
<feature type="transmembrane region" description="Helical" evidence="9">
    <location>
        <begin position="63"/>
        <end position="85"/>
    </location>
</feature>
<organism evidence="11 12">
    <name type="scientific">Trifolium subterraneum</name>
    <name type="common">Subterranean clover</name>
    <dbReference type="NCBI Taxonomy" id="3900"/>
    <lineage>
        <taxon>Eukaryota</taxon>
        <taxon>Viridiplantae</taxon>
        <taxon>Streptophyta</taxon>
        <taxon>Embryophyta</taxon>
        <taxon>Tracheophyta</taxon>
        <taxon>Spermatophyta</taxon>
        <taxon>Magnoliopsida</taxon>
        <taxon>eudicotyledons</taxon>
        <taxon>Gunneridae</taxon>
        <taxon>Pentapetalae</taxon>
        <taxon>rosids</taxon>
        <taxon>fabids</taxon>
        <taxon>Fabales</taxon>
        <taxon>Fabaceae</taxon>
        <taxon>Papilionoideae</taxon>
        <taxon>50 kb inversion clade</taxon>
        <taxon>NPAAA clade</taxon>
        <taxon>Hologalegina</taxon>
        <taxon>IRL clade</taxon>
        <taxon>Trifolieae</taxon>
        <taxon>Trifolium</taxon>
    </lineage>
</organism>
<evidence type="ECO:0000256" key="1">
    <source>
        <dbReference type="ARBA" id="ARBA00004141"/>
    </source>
</evidence>
<keyword evidence="7 9" id="KW-0472">Membrane</keyword>
<name>A0A2Z6LQF2_TRISU</name>
<feature type="transmembrane region" description="Helical" evidence="9">
    <location>
        <begin position="133"/>
        <end position="158"/>
    </location>
</feature>
<dbReference type="GO" id="GO:0016020">
    <property type="term" value="C:membrane"/>
    <property type="evidence" value="ECO:0007669"/>
    <property type="project" value="UniProtKB-SubCell"/>
</dbReference>
<evidence type="ECO:0000256" key="3">
    <source>
        <dbReference type="ARBA" id="ARBA00022679"/>
    </source>
</evidence>
<gene>
    <name evidence="11" type="ORF">TSUD_12150</name>
</gene>
<keyword evidence="3" id="KW-0808">Transferase</keyword>
<dbReference type="Pfam" id="PF13813">
    <property type="entry name" value="MBOAT_2"/>
    <property type="match status" value="1"/>
</dbReference>
<evidence type="ECO:0000256" key="2">
    <source>
        <dbReference type="ARBA" id="ARBA00007282"/>
    </source>
</evidence>
<accession>A0A2Z6LQF2</accession>
<evidence type="ECO:0000256" key="8">
    <source>
        <dbReference type="ARBA" id="ARBA00023315"/>
    </source>
</evidence>
<sequence length="163" mass="19095">MITTIACKILQVELEKPFDKPYLSTSLQDFWGKRWNVMVSRILHPTVYKPMVKAFSHVIGRKWASIPAVMVTFMVSGLMHELIYYNLKRKNSATWEAWEPCWDSMFFFFIHGVFVALQIAYKKTFKPKQDLLPRIVSCTLTLAFVMTTALTLFIPVFFRSVER</sequence>
<feature type="transmembrane region" description="Helical" evidence="9">
    <location>
        <begin position="105"/>
        <end position="121"/>
    </location>
</feature>
<reference evidence="12" key="1">
    <citation type="journal article" date="2017" name="Front. Plant Sci.">
        <title>Climate Clever Clovers: New Paradigm to Reduce the Environmental Footprint of Ruminants by Breeding Low Methanogenic Forages Utilizing Haplotype Variation.</title>
        <authorList>
            <person name="Kaur P."/>
            <person name="Appels R."/>
            <person name="Bayer P.E."/>
            <person name="Keeble-Gagnere G."/>
            <person name="Wang J."/>
            <person name="Hirakawa H."/>
            <person name="Shirasawa K."/>
            <person name="Vercoe P."/>
            <person name="Stefanova K."/>
            <person name="Durmic Z."/>
            <person name="Nichols P."/>
            <person name="Revell C."/>
            <person name="Isobe S.N."/>
            <person name="Edwards D."/>
            <person name="Erskine W."/>
        </authorList>
    </citation>
    <scope>NUCLEOTIDE SEQUENCE [LARGE SCALE GENOMIC DNA]</scope>
    <source>
        <strain evidence="12">cv. Daliak</strain>
    </source>
</reference>
<comment type="similarity">
    <text evidence="2">Belongs to the wax synthase family.</text>
</comment>
<dbReference type="GO" id="GO:0008374">
    <property type="term" value="F:O-acyltransferase activity"/>
    <property type="evidence" value="ECO:0007669"/>
    <property type="project" value="InterPro"/>
</dbReference>
<dbReference type="GO" id="GO:0006629">
    <property type="term" value="P:lipid metabolic process"/>
    <property type="evidence" value="ECO:0007669"/>
    <property type="project" value="UniProtKB-KW"/>
</dbReference>
<keyword evidence="5 9" id="KW-1133">Transmembrane helix</keyword>
<feature type="domain" description="Wax synthase" evidence="10">
    <location>
        <begin position="17"/>
        <end position="108"/>
    </location>
</feature>
<dbReference type="InterPro" id="IPR044851">
    <property type="entry name" value="Wax_synthase"/>
</dbReference>
<keyword evidence="4 9" id="KW-0812">Transmembrane</keyword>
<keyword evidence="6" id="KW-0443">Lipid metabolism</keyword>
<dbReference type="Proteomes" id="UP000242715">
    <property type="component" value="Unassembled WGS sequence"/>
</dbReference>
<keyword evidence="12" id="KW-1185">Reference proteome</keyword>
<dbReference type="PANTHER" id="PTHR31595">
    <property type="entry name" value="LONG-CHAIN-ALCOHOL O-FATTY-ACYLTRANSFERASE 3-RELATED"/>
    <property type="match status" value="1"/>
</dbReference>
<evidence type="ECO:0000256" key="5">
    <source>
        <dbReference type="ARBA" id="ARBA00022989"/>
    </source>
</evidence>
<evidence type="ECO:0000256" key="4">
    <source>
        <dbReference type="ARBA" id="ARBA00022692"/>
    </source>
</evidence>
<keyword evidence="8" id="KW-0012">Acyltransferase</keyword>
<dbReference type="EMBL" id="DF973212">
    <property type="protein sequence ID" value="GAU20397.1"/>
    <property type="molecule type" value="Genomic_DNA"/>
</dbReference>
<dbReference type="InterPro" id="IPR032805">
    <property type="entry name" value="Wax_synthase_dom"/>
</dbReference>
<evidence type="ECO:0000313" key="11">
    <source>
        <dbReference type="EMBL" id="GAU20397.1"/>
    </source>
</evidence>
<evidence type="ECO:0000256" key="6">
    <source>
        <dbReference type="ARBA" id="ARBA00023098"/>
    </source>
</evidence>
<evidence type="ECO:0000259" key="10">
    <source>
        <dbReference type="Pfam" id="PF13813"/>
    </source>
</evidence>
<dbReference type="OrthoDB" id="1077582at2759"/>
<dbReference type="PANTHER" id="PTHR31595:SF38">
    <property type="entry name" value="MBOAT (MEMBRANE BOUND O-ACYL TRANSFERASE) FAMILY PROTEIN"/>
    <property type="match status" value="1"/>
</dbReference>